<feature type="non-terminal residue" evidence="2">
    <location>
        <position position="68"/>
    </location>
</feature>
<accession>A0A9P6LW61</accession>
<evidence type="ECO:0000313" key="3">
    <source>
        <dbReference type="Proteomes" id="UP000749646"/>
    </source>
</evidence>
<gene>
    <name evidence="2" type="ORF">BGZ65_010217</name>
</gene>
<organism evidence="2 3">
    <name type="scientific">Modicella reniformis</name>
    <dbReference type="NCBI Taxonomy" id="1440133"/>
    <lineage>
        <taxon>Eukaryota</taxon>
        <taxon>Fungi</taxon>
        <taxon>Fungi incertae sedis</taxon>
        <taxon>Mucoromycota</taxon>
        <taxon>Mortierellomycotina</taxon>
        <taxon>Mortierellomycetes</taxon>
        <taxon>Mortierellales</taxon>
        <taxon>Mortierellaceae</taxon>
        <taxon>Modicella</taxon>
    </lineage>
</organism>
<keyword evidence="3" id="KW-1185">Reference proteome</keyword>
<feature type="region of interest" description="Disordered" evidence="1">
    <location>
        <begin position="23"/>
        <end position="55"/>
    </location>
</feature>
<sequence>MDQKEKTPKKEEINLTNIKTLMKPKKKRCEKKKTPNSPKEKMPTNEEISSNPLAHFTPEEEMTILIAK</sequence>
<dbReference type="Proteomes" id="UP000749646">
    <property type="component" value="Unassembled WGS sequence"/>
</dbReference>
<evidence type="ECO:0000256" key="1">
    <source>
        <dbReference type="SAM" id="MobiDB-lite"/>
    </source>
</evidence>
<protein>
    <submittedName>
        <fullName evidence="2">Uncharacterized protein</fullName>
    </submittedName>
</protein>
<comment type="caution">
    <text evidence="2">The sequence shown here is derived from an EMBL/GenBank/DDBJ whole genome shotgun (WGS) entry which is preliminary data.</text>
</comment>
<proteinExistence type="predicted"/>
<name>A0A9P6LW61_9FUNG</name>
<dbReference type="AlphaFoldDB" id="A0A9P6LW61"/>
<evidence type="ECO:0000313" key="2">
    <source>
        <dbReference type="EMBL" id="KAF9945937.1"/>
    </source>
</evidence>
<dbReference type="EMBL" id="JAAAHW010007878">
    <property type="protein sequence ID" value="KAF9945937.1"/>
    <property type="molecule type" value="Genomic_DNA"/>
</dbReference>
<reference evidence="2" key="1">
    <citation type="journal article" date="2020" name="Fungal Divers.">
        <title>Resolving the Mortierellaceae phylogeny through synthesis of multi-gene phylogenetics and phylogenomics.</title>
        <authorList>
            <person name="Vandepol N."/>
            <person name="Liber J."/>
            <person name="Desiro A."/>
            <person name="Na H."/>
            <person name="Kennedy M."/>
            <person name="Barry K."/>
            <person name="Grigoriev I.V."/>
            <person name="Miller A.N."/>
            <person name="O'Donnell K."/>
            <person name="Stajich J.E."/>
            <person name="Bonito G."/>
        </authorList>
    </citation>
    <scope>NUCLEOTIDE SEQUENCE</scope>
    <source>
        <strain evidence="2">MES-2147</strain>
    </source>
</reference>